<dbReference type="Gene3D" id="2.30.110.10">
    <property type="entry name" value="Electron Transport, Fmn-binding Protein, Chain A"/>
    <property type="match status" value="1"/>
</dbReference>
<gene>
    <name evidence="1" type="ORF">FM101_03450</name>
</gene>
<dbReference type="Proteomes" id="UP000195913">
    <property type="component" value="Unassembled WGS sequence"/>
</dbReference>
<dbReference type="Pfam" id="PF12900">
    <property type="entry name" value="Pyridox_ox_2"/>
    <property type="match status" value="1"/>
</dbReference>
<dbReference type="InterPro" id="IPR012349">
    <property type="entry name" value="Split_barrel_FMN-bd"/>
</dbReference>
<dbReference type="EMBL" id="FUHW01000015">
    <property type="protein sequence ID" value="SJM54039.1"/>
    <property type="molecule type" value="Genomic_DNA"/>
</dbReference>
<proteinExistence type="predicted"/>
<dbReference type="SUPFAM" id="SSF50475">
    <property type="entry name" value="FMN-binding split barrel"/>
    <property type="match status" value="1"/>
</dbReference>
<evidence type="ECO:0000313" key="1">
    <source>
        <dbReference type="EMBL" id="SJM54039.1"/>
    </source>
</evidence>
<dbReference type="RefSeq" id="WP_086995487.1">
    <property type="nucleotide sequence ID" value="NZ_FUHW01000015.1"/>
</dbReference>
<name>A0A1R4FDS1_9MICC</name>
<reference evidence="1 2" key="1">
    <citation type="submission" date="2017-02" db="EMBL/GenBank/DDBJ databases">
        <authorList>
            <person name="Peterson S.W."/>
        </authorList>
    </citation>
    <scope>NUCLEOTIDE SEQUENCE [LARGE SCALE GENOMIC DNA]</scope>
    <source>
        <strain evidence="1 2">B Ar 00.02</strain>
    </source>
</reference>
<accession>A0A1R4FDS1</accession>
<dbReference type="AlphaFoldDB" id="A0A1R4FDS1"/>
<evidence type="ECO:0000313" key="2">
    <source>
        <dbReference type="Proteomes" id="UP000195913"/>
    </source>
</evidence>
<evidence type="ECO:0008006" key="3">
    <source>
        <dbReference type="Google" id="ProtNLM"/>
    </source>
</evidence>
<protein>
    <recommendedName>
        <fullName evidence="3">Pyridoxamine 5'-phosphate oxidase-related, FMN-binding</fullName>
    </recommendedName>
</protein>
<sequence length="146" mass="16045">MMYSHADDEPVLILDEEQCWKLLGHSQHGRLATAFDGVPYITPVNHGTADGRVYLRSAAGSKLSGLTVNPRVAFESDGILSDEAWSVIILGTARILDTEAEIKIARASGVDPWVQTLKDFWIEITPTSVSGRHFILGQQPEQLDES</sequence>
<organism evidence="1 2">
    <name type="scientific">Arthrobacter rhombi</name>
    <dbReference type="NCBI Taxonomy" id="71253"/>
    <lineage>
        <taxon>Bacteria</taxon>
        <taxon>Bacillati</taxon>
        <taxon>Actinomycetota</taxon>
        <taxon>Actinomycetes</taxon>
        <taxon>Micrococcales</taxon>
        <taxon>Micrococcaceae</taxon>
        <taxon>Arthrobacter</taxon>
    </lineage>
</organism>
<dbReference type="InterPro" id="IPR024747">
    <property type="entry name" value="Pyridox_Oxase-rel"/>
</dbReference>
<keyword evidence="2" id="KW-1185">Reference proteome</keyword>